<dbReference type="AlphaFoldDB" id="A0A7I9YQT2"/>
<organism evidence="1 2">
    <name type="scientific">Mycobacterium bourgelatii</name>
    <dbReference type="NCBI Taxonomy" id="1273442"/>
    <lineage>
        <taxon>Bacteria</taxon>
        <taxon>Bacillati</taxon>
        <taxon>Actinomycetota</taxon>
        <taxon>Actinomycetes</taxon>
        <taxon>Mycobacteriales</taxon>
        <taxon>Mycobacteriaceae</taxon>
        <taxon>Mycobacterium</taxon>
    </lineage>
</organism>
<gene>
    <name evidence="1" type="ORF">MBOU_30400</name>
</gene>
<sequence>MAEFRVIDPRGEVVATKEIESAEDAHAWFVDSVADKSELGWRLEVNDDGEWAFFENSDSAPS</sequence>
<protein>
    <submittedName>
        <fullName evidence="1">Uncharacterized protein</fullName>
    </submittedName>
</protein>
<dbReference type="RefSeq" id="WP_163713520.1">
    <property type="nucleotide sequence ID" value="NZ_BLKZ01000001.1"/>
</dbReference>
<comment type="caution">
    <text evidence="1">The sequence shown here is derived from an EMBL/GenBank/DDBJ whole genome shotgun (WGS) entry which is preliminary data.</text>
</comment>
<proteinExistence type="predicted"/>
<keyword evidence="2" id="KW-1185">Reference proteome</keyword>
<evidence type="ECO:0000313" key="2">
    <source>
        <dbReference type="Proteomes" id="UP000465360"/>
    </source>
</evidence>
<dbReference type="EMBL" id="BLKZ01000001">
    <property type="protein sequence ID" value="GFG90998.1"/>
    <property type="molecule type" value="Genomic_DNA"/>
</dbReference>
<dbReference type="Proteomes" id="UP000465360">
    <property type="component" value="Unassembled WGS sequence"/>
</dbReference>
<evidence type="ECO:0000313" key="1">
    <source>
        <dbReference type="EMBL" id="GFG90998.1"/>
    </source>
</evidence>
<name>A0A7I9YQT2_MYCBU</name>
<reference evidence="1 2" key="1">
    <citation type="journal article" date="2019" name="Emerg. Microbes Infect.">
        <title>Comprehensive subspecies identification of 175 nontuberculous mycobacteria species based on 7547 genomic profiles.</title>
        <authorList>
            <person name="Matsumoto Y."/>
            <person name="Kinjo T."/>
            <person name="Motooka D."/>
            <person name="Nabeya D."/>
            <person name="Jung N."/>
            <person name="Uechi K."/>
            <person name="Horii T."/>
            <person name="Iida T."/>
            <person name="Fujita J."/>
            <person name="Nakamura S."/>
        </authorList>
    </citation>
    <scope>NUCLEOTIDE SEQUENCE [LARGE SCALE GENOMIC DNA]</scope>
    <source>
        <strain evidence="1 2">JCM 30725</strain>
    </source>
</reference>
<accession>A0A7I9YQT2</accession>